<protein>
    <submittedName>
        <fullName evidence="1">Uncharacterized protein</fullName>
    </submittedName>
</protein>
<gene>
    <name evidence="1" type="ORF">LCGC14_2099060</name>
</gene>
<accession>A0A0F9GNM9</accession>
<sequence>VIPNAKIGLGFTWSKMFEKKTIKAKLKVGYEFQQWWSINQLRRSMDIDPSAFKVVSKNDLTFNGLVATLHIDI</sequence>
<name>A0A0F9GNM9_9ZZZZ</name>
<dbReference type="AlphaFoldDB" id="A0A0F9GNM9"/>
<evidence type="ECO:0000313" key="1">
    <source>
        <dbReference type="EMBL" id="KKL71025.1"/>
    </source>
</evidence>
<comment type="caution">
    <text evidence="1">The sequence shown here is derived from an EMBL/GenBank/DDBJ whole genome shotgun (WGS) entry which is preliminary data.</text>
</comment>
<organism evidence="1">
    <name type="scientific">marine sediment metagenome</name>
    <dbReference type="NCBI Taxonomy" id="412755"/>
    <lineage>
        <taxon>unclassified sequences</taxon>
        <taxon>metagenomes</taxon>
        <taxon>ecological metagenomes</taxon>
    </lineage>
</organism>
<reference evidence="1" key="1">
    <citation type="journal article" date="2015" name="Nature">
        <title>Complex archaea that bridge the gap between prokaryotes and eukaryotes.</title>
        <authorList>
            <person name="Spang A."/>
            <person name="Saw J.H."/>
            <person name="Jorgensen S.L."/>
            <person name="Zaremba-Niedzwiedzka K."/>
            <person name="Martijn J."/>
            <person name="Lind A.E."/>
            <person name="van Eijk R."/>
            <person name="Schleper C."/>
            <person name="Guy L."/>
            <person name="Ettema T.J."/>
        </authorList>
    </citation>
    <scope>NUCLEOTIDE SEQUENCE</scope>
</reference>
<dbReference type="EMBL" id="LAZR01025716">
    <property type="protein sequence ID" value="KKL71025.1"/>
    <property type="molecule type" value="Genomic_DNA"/>
</dbReference>
<dbReference type="InterPro" id="IPR007825">
    <property type="entry name" value="Major_OMP_Legionella"/>
</dbReference>
<proteinExistence type="predicted"/>
<dbReference type="Pfam" id="PF05150">
    <property type="entry name" value="Legionella_OMP"/>
    <property type="match status" value="1"/>
</dbReference>
<feature type="non-terminal residue" evidence="1">
    <location>
        <position position="1"/>
    </location>
</feature>